<dbReference type="Gene3D" id="1.25.40.10">
    <property type="entry name" value="Tetratricopeptide repeat domain"/>
    <property type="match status" value="2"/>
</dbReference>
<evidence type="ECO:0000256" key="1">
    <source>
        <dbReference type="ARBA" id="ARBA00004123"/>
    </source>
</evidence>
<dbReference type="Pfam" id="PF23240">
    <property type="entry name" value="HAT_PRP39_N"/>
    <property type="match status" value="1"/>
</dbReference>
<dbReference type="GeneID" id="59237927"/>
<dbReference type="OrthoDB" id="10265668at2759"/>
<dbReference type="Proteomes" id="UP000509704">
    <property type="component" value="Chromosome 7"/>
</dbReference>
<dbReference type="GO" id="GO:0000395">
    <property type="term" value="P:mRNA 5'-splice site recognition"/>
    <property type="evidence" value="ECO:0007669"/>
    <property type="project" value="TreeGrafter"/>
</dbReference>
<keyword evidence="4" id="KW-0508">mRNA splicing</keyword>
<comment type="similarity">
    <text evidence="6">Belongs to the PRP39 family.</text>
</comment>
<evidence type="ECO:0000313" key="7">
    <source>
        <dbReference type="EMBL" id="QLG74144.1"/>
    </source>
</evidence>
<reference evidence="7 8" key="1">
    <citation type="submission" date="2020-07" db="EMBL/GenBank/DDBJ databases">
        <title>The yeast mating-type switching endonuclease HO is a domesticated member of an unorthodox homing genetic element family.</title>
        <authorList>
            <person name="Coughlan A.Y."/>
            <person name="Lombardi L."/>
            <person name="Braun-Galleani S."/>
            <person name="Martos A.R."/>
            <person name="Galeote V."/>
            <person name="Bigey F."/>
            <person name="Dequin S."/>
            <person name="Byrne K.P."/>
            <person name="Wolfe K.H."/>
        </authorList>
    </citation>
    <scope>NUCLEOTIDE SEQUENCE [LARGE SCALE GENOMIC DNA]</scope>
    <source>
        <strain evidence="7 8">NRRL Y-6702</strain>
    </source>
</reference>
<dbReference type="GO" id="GO:0071004">
    <property type="term" value="C:U2-type prespliceosome"/>
    <property type="evidence" value="ECO:0007669"/>
    <property type="project" value="TreeGrafter"/>
</dbReference>
<evidence type="ECO:0000256" key="3">
    <source>
        <dbReference type="ARBA" id="ARBA00022737"/>
    </source>
</evidence>
<dbReference type="GO" id="GO:0000243">
    <property type="term" value="C:commitment complex"/>
    <property type="evidence" value="ECO:0007669"/>
    <property type="project" value="TreeGrafter"/>
</dbReference>
<evidence type="ECO:0000256" key="2">
    <source>
        <dbReference type="ARBA" id="ARBA00022664"/>
    </source>
</evidence>
<evidence type="ECO:0000256" key="5">
    <source>
        <dbReference type="ARBA" id="ARBA00023242"/>
    </source>
</evidence>
<keyword evidence="2" id="KW-0507">mRNA processing</keyword>
<dbReference type="InterPro" id="IPR003107">
    <property type="entry name" value="HAT"/>
</dbReference>
<accession>A0A7H9B745</accession>
<name>A0A7H9B745_ZYGMR</name>
<dbReference type="RefSeq" id="XP_037145869.1">
    <property type="nucleotide sequence ID" value="XM_037289974.1"/>
</dbReference>
<dbReference type="Pfam" id="PF23241">
    <property type="entry name" value="HAT_PRP39_C"/>
    <property type="match status" value="1"/>
</dbReference>
<evidence type="ECO:0000313" key="8">
    <source>
        <dbReference type="Proteomes" id="UP000509704"/>
    </source>
</evidence>
<organism evidence="7 8">
    <name type="scientific">Zygotorulaspora mrakii</name>
    <name type="common">Zygosaccharomyces mrakii</name>
    <dbReference type="NCBI Taxonomy" id="42260"/>
    <lineage>
        <taxon>Eukaryota</taxon>
        <taxon>Fungi</taxon>
        <taxon>Dikarya</taxon>
        <taxon>Ascomycota</taxon>
        <taxon>Saccharomycotina</taxon>
        <taxon>Saccharomycetes</taxon>
        <taxon>Saccharomycetales</taxon>
        <taxon>Saccharomycetaceae</taxon>
        <taxon>Zygotorulaspora</taxon>
    </lineage>
</organism>
<keyword evidence="3" id="KW-0677">Repeat</keyword>
<dbReference type="SUPFAM" id="SSF48452">
    <property type="entry name" value="TPR-like"/>
    <property type="match status" value="1"/>
</dbReference>
<dbReference type="InterPro" id="IPR059164">
    <property type="entry name" value="HAT_PRP39_C"/>
</dbReference>
<evidence type="ECO:0000256" key="6">
    <source>
        <dbReference type="ARBA" id="ARBA00038019"/>
    </source>
</evidence>
<dbReference type="PANTHER" id="PTHR17204:SF5">
    <property type="entry name" value="PRE-MRNA-PROCESSING FACTOR 39"/>
    <property type="match status" value="1"/>
</dbReference>
<proteinExistence type="inferred from homology"/>
<comment type="subcellular location">
    <subcellularLocation>
        <location evidence="1">Nucleus</location>
    </subcellularLocation>
</comment>
<sequence length="637" mass="74718">MPGLNTNNIAEGSDKALYGLDPSFLKENPQLVNSYENIHWDSINSLNALVGAIEQVVIKYKNPNDRIKLAIEKMYRELLQKYPLFFGYWKRFTAVEYQLFGLQKSIDTLKKSVEAFPSSLELWCDYLNVLCTNNAVETTLIRGNFQVAKELIGYQFLSHPFWDKYIEFETKNEQSSNLKSIYEELVRIPLHQYAKYGVAYREFLRGIASQSEILDLDATIRSTQKAVTAIWPYESKIKQNFFTLSPVSNGELTNWDSYLEFIQLNRQQYNFSGEMIRAVFERCLVPCLYYEAFWIRFVKWFQREDSSVIQHVIEIFQKGISVLPITSRTFRLQFLQYLKKNLRNDKSYMFSIYSQTIASYMKIWPDQSSLMAEYLSLMKRTEFGSTIEQQDKEVLSKQTAYSNFLELAVRNYLQRRVDRSIPLQDVINDSNIAVVIVELIKSAWLVLKNIMQTRKYFNFYGKSPLLRTSVSFWLTYYKFEKSQQNFTKLNKFINDLGTNIFLPTTIVNDILIDYQSFYLANSNIADYQEHFAIVENSQEIQIADPILFSQFKINDPAWVPNLYKNSLDWYKSREFKENGHPGIIDEKPLITNAILEESSKSFDNVLPPLPTFRNLEKINQAVKYDDKFEKEHIGSNT</sequence>
<dbReference type="AlphaFoldDB" id="A0A7H9B745"/>
<evidence type="ECO:0000256" key="4">
    <source>
        <dbReference type="ARBA" id="ARBA00023187"/>
    </source>
</evidence>
<keyword evidence="8" id="KW-1185">Reference proteome</keyword>
<dbReference type="InterPro" id="IPR011990">
    <property type="entry name" value="TPR-like_helical_dom_sf"/>
</dbReference>
<evidence type="ECO:0008006" key="9">
    <source>
        <dbReference type="Google" id="ProtNLM"/>
    </source>
</evidence>
<gene>
    <name evidence="7" type="ORF">HG535_0G00290</name>
</gene>
<dbReference type="GO" id="GO:0030627">
    <property type="term" value="F:pre-mRNA 5'-splice site binding"/>
    <property type="evidence" value="ECO:0007669"/>
    <property type="project" value="TreeGrafter"/>
</dbReference>
<keyword evidence="5" id="KW-0539">Nucleus</keyword>
<dbReference type="KEGG" id="zmk:HG535_0G00290"/>
<dbReference type="SMART" id="SM00386">
    <property type="entry name" value="HAT"/>
    <property type="match status" value="5"/>
</dbReference>
<protein>
    <recommendedName>
        <fullName evidence="9">Suppressor of forked domain-containing protein</fullName>
    </recommendedName>
</protein>
<dbReference type="PANTHER" id="PTHR17204">
    <property type="entry name" value="PRE-MRNA PROCESSING PROTEIN PRP39-RELATED"/>
    <property type="match status" value="1"/>
</dbReference>
<dbReference type="EMBL" id="CP058610">
    <property type="protein sequence ID" value="QLG74144.1"/>
    <property type="molecule type" value="Genomic_DNA"/>
</dbReference>
<dbReference type="GO" id="GO:0005685">
    <property type="term" value="C:U1 snRNP"/>
    <property type="evidence" value="ECO:0007669"/>
    <property type="project" value="TreeGrafter"/>
</dbReference>